<dbReference type="EMBL" id="BPQB01000194">
    <property type="protein sequence ID" value="GJF00742.1"/>
    <property type="molecule type" value="Genomic_DNA"/>
</dbReference>
<dbReference type="SMART" id="SM00320">
    <property type="entry name" value="WD40"/>
    <property type="match status" value="6"/>
</dbReference>
<dbReference type="CDD" id="cd00200">
    <property type="entry name" value="WD40"/>
    <property type="match status" value="1"/>
</dbReference>
<gene>
    <name evidence="4" type="ORF">PsYK624_170420</name>
</gene>
<dbReference type="PANTHER" id="PTHR19848">
    <property type="entry name" value="WD40 REPEAT PROTEIN"/>
    <property type="match status" value="1"/>
</dbReference>
<evidence type="ECO:0000256" key="1">
    <source>
        <dbReference type="ARBA" id="ARBA00022574"/>
    </source>
</evidence>
<dbReference type="InterPro" id="IPR015943">
    <property type="entry name" value="WD40/YVTN_repeat-like_dom_sf"/>
</dbReference>
<dbReference type="AlphaFoldDB" id="A0A9P3GTE5"/>
<dbReference type="Pfam" id="PF00400">
    <property type="entry name" value="WD40"/>
    <property type="match status" value="3"/>
</dbReference>
<keyword evidence="2" id="KW-0677">Repeat</keyword>
<reference evidence="4 5" key="1">
    <citation type="submission" date="2021-08" db="EMBL/GenBank/DDBJ databases">
        <title>Draft Genome Sequence of Phanerochaete sordida strain YK-624.</title>
        <authorList>
            <person name="Mori T."/>
            <person name="Dohra H."/>
            <person name="Suzuki T."/>
            <person name="Kawagishi H."/>
            <person name="Hirai H."/>
        </authorList>
    </citation>
    <scope>NUCLEOTIDE SEQUENCE [LARGE SCALE GENOMIC DNA]</scope>
    <source>
        <strain evidence="4 5">YK-624</strain>
    </source>
</reference>
<dbReference type="PROSITE" id="PS50294">
    <property type="entry name" value="WD_REPEATS_REGION"/>
    <property type="match status" value="1"/>
</dbReference>
<evidence type="ECO:0000256" key="2">
    <source>
        <dbReference type="ARBA" id="ARBA00022737"/>
    </source>
</evidence>
<keyword evidence="5" id="KW-1185">Reference proteome</keyword>
<name>A0A9P3GTE5_9APHY</name>
<accession>A0A9P3GTE5</accession>
<evidence type="ECO:0000256" key="3">
    <source>
        <dbReference type="PROSITE-ProRule" id="PRU00221"/>
    </source>
</evidence>
<keyword evidence="1 3" id="KW-0853">WD repeat</keyword>
<dbReference type="Gene3D" id="2.130.10.10">
    <property type="entry name" value="YVTN repeat-like/Quinoprotein amine dehydrogenase"/>
    <property type="match status" value="2"/>
</dbReference>
<dbReference type="Proteomes" id="UP000703269">
    <property type="component" value="Unassembled WGS sequence"/>
</dbReference>
<evidence type="ECO:0000313" key="5">
    <source>
        <dbReference type="Proteomes" id="UP000703269"/>
    </source>
</evidence>
<protein>
    <submittedName>
        <fullName evidence="4">WD40 repeat domain-containing protein</fullName>
    </submittedName>
</protein>
<dbReference type="InterPro" id="IPR001680">
    <property type="entry name" value="WD40_rpt"/>
</dbReference>
<dbReference type="PROSITE" id="PS50082">
    <property type="entry name" value="WD_REPEATS_2"/>
    <property type="match status" value="1"/>
</dbReference>
<dbReference type="PANTHER" id="PTHR19848:SF8">
    <property type="entry name" value="F-BOX AND WD REPEAT DOMAIN CONTAINING 7"/>
    <property type="match status" value="1"/>
</dbReference>
<organism evidence="4 5">
    <name type="scientific">Phanerochaete sordida</name>
    <dbReference type="NCBI Taxonomy" id="48140"/>
    <lineage>
        <taxon>Eukaryota</taxon>
        <taxon>Fungi</taxon>
        <taxon>Dikarya</taxon>
        <taxon>Basidiomycota</taxon>
        <taxon>Agaricomycotina</taxon>
        <taxon>Agaricomycetes</taxon>
        <taxon>Polyporales</taxon>
        <taxon>Phanerochaetaceae</taxon>
        <taxon>Phanerochaete</taxon>
    </lineage>
</organism>
<proteinExistence type="predicted"/>
<dbReference type="OrthoDB" id="538223at2759"/>
<dbReference type="SUPFAM" id="SSF82171">
    <property type="entry name" value="DPP6 N-terminal domain-like"/>
    <property type="match status" value="1"/>
</dbReference>
<evidence type="ECO:0000313" key="4">
    <source>
        <dbReference type="EMBL" id="GJF00742.1"/>
    </source>
</evidence>
<sequence length="602" mass="66122">MVSGWVKTEADWATAAFSNMSSSAGVSLDGQAGGAARIRVSGSYTYSAAGPMMERQGCHYAQSTPTVHNNHSRCRTKDQCVFIKRYMVRRRFYFMRTIVAGAGYHDLPRGDNGNDGGSYIKHINGIEPEPARNMFDSNLFDPLSVLIYYIFETTAAEVAVVSDHDINIILDGQRIIDFASYLRKSQPPVEVDGPFGFICAEDVVSRERETSFSRRGINARDLQEWPASTFNGAASLETKRVLVGAPPEGAIPFKCHQLAFSDPLRQSTACTCCALSLDGNLLAASFDDSPLLYIWRIHDGLLLQRLEGHTKDISCITFAASGDAFVSGSADSTAIVWDTRHRRIRHHLEGHDGDIEMVAFSPCSSIIVTGSTFRGDCLKLWDAETGACLHSFTMLKRDMHTLQFSPDSSRLYIGLNYSCLIYNLRAHKHVAILRHRYGKALHWVLSRAGDRIVTATQPGGEVKIWCAITGSACLTINHPSGLTSPVEFAPDGAEVVACCDEGKALVCYDARTGQPRHVFTARHKIQCLAYSQDGQYLIVGDEGGDLQVFDAKARGLLYTYQAVAGGRSLKDTNFLPDSRSILVRSASGPLGLLNLRDAERLR</sequence>
<comment type="caution">
    <text evidence="4">The sequence shown here is derived from an EMBL/GenBank/DDBJ whole genome shotgun (WGS) entry which is preliminary data.</text>
</comment>
<feature type="repeat" description="WD" evidence="3">
    <location>
        <begin position="306"/>
        <end position="347"/>
    </location>
</feature>